<keyword evidence="3 7" id="KW-1003">Cell membrane</keyword>
<dbReference type="EMBL" id="JACIEM010000005">
    <property type="protein sequence ID" value="MBB4005027.1"/>
    <property type="molecule type" value="Genomic_DNA"/>
</dbReference>
<keyword evidence="10" id="KW-0969">Cilium</keyword>
<feature type="compositionally biased region" description="Acidic residues" evidence="8">
    <location>
        <begin position="7"/>
        <end position="17"/>
    </location>
</feature>
<organism evidence="10 11">
    <name type="scientific">Aurantimonas endophytica</name>
    <dbReference type="NCBI Taxonomy" id="1522175"/>
    <lineage>
        <taxon>Bacteria</taxon>
        <taxon>Pseudomonadati</taxon>
        <taxon>Pseudomonadota</taxon>
        <taxon>Alphaproteobacteria</taxon>
        <taxon>Hyphomicrobiales</taxon>
        <taxon>Aurantimonadaceae</taxon>
        <taxon>Aurantimonas</taxon>
    </lineage>
</organism>
<dbReference type="SUPFAM" id="SSF101801">
    <property type="entry name" value="Surface presentation of antigens (SPOA)"/>
    <property type="match status" value="1"/>
</dbReference>
<dbReference type="Gene3D" id="2.30.330.10">
    <property type="entry name" value="SpoA-like"/>
    <property type="match status" value="1"/>
</dbReference>
<reference evidence="10 11" key="1">
    <citation type="submission" date="2020-08" db="EMBL/GenBank/DDBJ databases">
        <title>Genomic Encyclopedia of Type Strains, Phase IV (KMG-IV): sequencing the most valuable type-strain genomes for metagenomic binning, comparative biology and taxonomic classification.</title>
        <authorList>
            <person name="Goeker M."/>
        </authorList>
    </citation>
    <scope>NUCLEOTIDE SEQUENCE [LARGE SCALE GENOMIC DNA]</scope>
    <source>
        <strain evidence="10 11">DSM 103570</strain>
    </source>
</reference>
<proteinExistence type="inferred from homology"/>
<evidence type="ECO:0000256" key="1">
    <source>
        <dbReference type="ARBA" id="ARBA00009226"/>
    </source>
</evidence>
<dbReference type="NCBIfam" id="TIGR02480">
    <property type="entry name" value="fliN"/>
    <property type="match status" value="1"/>
</dbReference>
<evidence type="ECO:0000256" key="5">
    <source>
        <dbReference type="ARBA" id="ARBA00022779"/>
    </source>
</evidence>
<dbReference type="InterPro" id="IPR001172">
    <property type="entry name" value="FliN_T3SS_HrcQb"/>
</dbReference>
<keyword evidence="7" id="KW-0975">Bacterial flagellum</keyword>
<accession>A0A7W6MRG6</accession>
<feature type="domain" description="Flagellar motor switch protein FliN-like C-terminal" evidence="9">
    <location>
        <begin position="29"/>
        <end position="100"/>
    </location>
</feature>
<dbReference type="GO" id="GO:0006935">
    <property type="term" value="P:chemotaxis"/>
    <property type="evidence" value="ECO:0007669"/>
    <property type="project" value="UniProtKB-KW"/>
</dbReference>
<dbReference type="RefSeq" id="WP_183210582.1">
    <property type="nucleotide sequence ID" value="NZ_JAAAMM010000005.1"/>
</dbReference>
<keyword evidence="11" id="KW-1185">Reference proteome</keyword>
<dbReference type="InterPro" id="IPR012826">
    <property type="entry name" value="FliN"/>
</dbReference>
<keyword evidence="10" id="KW-0282">Flagellum</keyword>
<dbReference type="GO" id="GO:0009425">
    <property type="term" value="C:bacterial-type flagellum basal body"/>
    <property type="evidence" value="ECO:0007669"/>
    <property type="project" value="UniProtKB-SubCell"/>
</dbReference>
<comment type="function">
    <text evidence="7">FliN is one of three proteins (FliG, FliN, FliM) that form the rotor-mounted switch complex (C ring), located at the base of the basal body. This complex interacts with the CheY and CheZ chemotaxis proteins, in addition to contacting components of the motor that determine the direction of flagellar rotation.</text>
</comment>
<evidence type="ECO:0000256" key="2">
    <source>
        <dbReference type="ARBA" id="ARBA00021897"/>
    </source>
</evidence>
<keyword evidence="4 7" id="KW-0145">Chemotaxis</keyword>
<dbReference type="GO" id="GO:0005886">
    <property type="term" value="C:plasma membrane"/>
    <property type="evidence" value="ECO:0007669"/>
    <property type="project" value="UniProtKB-SubCell"/>
</dbReference>
<comment type="subcellular location">
    <subcellularLocation>
        <location evidence="7">Cell membrane</location>
        <topology evidence="7">Peripheral membrane protein</topology>
        <orientation evidence="7">Cytoplasmic side</orientation>
    </subcellularLocation>
    <subcellularLocation>
        <location evidence="7">Bacterial flagellum basal body</location>
    </subcellularLocation>
</comment>
<dbReference type="InterPro" id="IPR036429">
    <property type="entry name" value="SpoA-like_sf"/>
</dbReference>
<keyword evidence="5 7" id="KW-0283">Flagellar rotation</keyword>
<dbReference type="PANTHER" id="PTHR43484">
    <property type="match status" value="1"/>
</dbReference>
<protein>
    <recommendedName>
        <fullName evidence="2 7">Flagellar motor switch protein FliN</fullName>
    </recommendedName>
</protein>
<dbReference type="InterPro" id="IPR001543">
    <property type="entry name" value="FliN-like_C"/>
</dbReference>
<evidence type="ECO:0000259" key="9">
    <source>
        <dbReference type="Pfam" id="PF01052"/>
    </source>
</evidence>
<dbReference type="GO" id="GO:0071973">
    <property type="term" value="P:bacterial-type flagellum-dependent cell motility"/>
    <property type="evidence" value="ECO:0007669"/>
    <property type="project" value="UniProtKB-UniRule"/>
</dbReference>
<evidence type="ECO:0000256" key="6">
    <source>
        <dbReference type="ARBA" id="ARBA00023136"/>
    </source>
</evidence>
<dbReference type="InterPro" id="IPR051469">
    <property type="entry name" value="FliN/MopA/SpaO"/>
</dbReference>
<sequence>MSKIEADVEDTASDAEEQATPGPLDIDIVMDVPVTMQVVLGSATMTVANILKLGRGAVVKLDTKVGDPVDVVVNGRLVARGEIVILDNEDQRFGLTLTEVATPGAQLKPKKQRVA</sequence>
<keyword evidence="10" id="KW-0966">Cell projection</keyword>
<keyword evidence="6 7" id="KW-0472">Membrane</keyword>
<evidence type="ECO:0000256" key="3">
    <source>
        <dbReference type="ARBA" id="ARBA00022475"/>
    </source>
</evidence>
<dbReference type="Proteomes" id="UP000588647">
    <property type="component" value="Unassembled WGS sequence"/>
</dbReference>
<comment type="caution">
    <text evidence="10">The sequence shown here is derived from an EMBL/GenBank/DDBJ whole genome shotgun (WGS) entry which is preliminary data.</text>
</comment>
<evidence type="ECO:0000313" key="11">
    <source>
        <dbReference type="Proteomes" id="UP000588647"/>
    </source>
</evidence>
<comment type="similarity">
    <text evidence="1 7">Belongs to the FliN/MopA/SpaO family.</text>
</comment>
<evidence type="ECO:0000256" key="7">
    <source>
        <dbReference type="RuleBase" id="RU362074"/>
    </source>
</evidence>
<dbReference type="PANTHER" id="PTHR43484:SF1">
    <property type="entry name" value="FLAGELLAR MOTOR SWITCH PROTEIN FLIN"/>
    <property type="match status" value="1"/>
</dbReference>
<dbReference type="AlphaFoldDB" id="A0A7W6MRG6"/>
<dbReference type="Pfam" id="PF01052">
    <property type="entry name" value="FliMN_C"/>
    <property type="match status" value="1"/>
</dbReference>
<dbReference type="PRINTS" id="PR00956">
    <property type="entry name" value="FLGMOTORFLIN"/>
</dbReference>
<evidence type="ECO:0000256" key="4">
    <source>
        <dbReference type="ARBA" id="ARBA00022500"/>
    </source>
</evidence>
<evidence type="ECO:0000313" key="10">
    <source>
        <dbReference type="EMBL" id="MBB4005027.1"/>
    </source>
</evidence>
<name>A0A7W6MRG6_9HYPH</name>
<feature type="region of interest" description="Disordered" evidence="8">
    <location>
        <begin position="1"/>
        <end position="22"/>
    </location>
</feature>
<gene>
    <name evidence="10" type="ORF">GGR03_004122</name>
</gene>
<evidence type="ECO:0000256" key="8">
    <source>
        <dbReference type="SAM" id="MobiDB-lite"/>
    </source>
</evidence>
<dbReference type="GO" id="GO:0003774">
    <property type="term" value="F:cytoskeletal motor activity"/>
    <property type="evidence" value="ECO:0007669"/>
    <property type="project" value="UniProtKB-UniRule"/>
</dbReference>